<protein>
    <submittedName>
        <fullName evidence="1">Uncharacterized protein</fullName>
    </submittedName>
</protein>
<evidence type="ECO:0000313" key="1">
    <source>
        <dbReference type="EMBL" id="MET1257128.1"/>
    </source>
</evidence>
<dbReference type="Proteomes" id="UP001548189">
    <property type="component" value="Unassembled WGS sequence"/>
</dbReference>
<organism evidence="1 2">
    <name type="scientific">Aliikangiella maris</name>
    <dbReference type="NCBI Taxonomy" id="3162458"/>
    <lineage>
        <taxon>Bacteria</taxon>
        <taxon>Pseudomonadati</taxon>
        <taxon>Pseudomonadota</taxon>
        <taxon>Gammaproteobacteria</taxon>
        <taxon>Oceanospirillales</taxon>
        <taxon>Pleioneaceae</taxon>
        <taxon>Aliikangiella</taxon>
    </lineage>
</organism>
<accession>A0ABV2BYX6</accession>
<dbReference type="EMBL" id="JBEVCJ010000036">
    <property type="protein sequence ID" value="MET1257128.1"/>
    <property type="molecule type" value="Genomic_DNA"/>
</dbReference>
<name>A0ABV2BYX6_9GAMM</name>
<dbReference type="RefSeq" id="WP_353897711.1">
    <property type="nucleotide sequence ID" value="NZ_JBEVCJ010000036.1"/>
</dbReference>
<sequence>MGIGFANPAMGTTGARPDIGPLPRWTTIYLLSQKEIAKKVMLEMGDLAGSLPIHYRDLDSLLPLSIDDYPYASSHPNRSISKNPLTNQYEQVAQCESTLLADCLLPYRPDTAHQPSLAYLPYVVTGDYFYLEELHFWVSYNFLSMNPHYRQTSQGWFEKDQQDRAQAWSPRTLAQAAFITPDLHPQKLYLNEKLSNNITRYQQKYLISPPNKYGALIPNYSYPTHSPWMDDFFTWSIGHLVELDFSQALSLLEYKAKFPVQRMGFGIEGGSGYCWIFSPAYHILVAPSANDVMFSTIAEVYNNTNGQDIPYGGGFFDYNLPCGSVEQAEAIGLQKGEKIGYSSSPVGYPSNLQIALAVAKDSGISGSADAWKRFINRSVKLDYSYYPIYEIVPRN</sequence>
<evidence type="ECO:0000313" key="2">
    <source>
        <dbReference type="Proteomes" id="UP001548189"/>
    </source>
</evidence>
<proteinExistence type="predicted"/>
<gene>
    <name evidence="1" type="ORF">ABVT43_18435</name>
</gene>
<comment type="caution">
    <text evidence="1">The sequence shown here is derived from an EMBL/GenBank/DDBJ whole genome shotgun (WGS) entry which is preliminary data.</text>
</comment>
<keyword evidence="2" id="KW-1185">Reference proteome</keyword>
<reference evidence="1 2" key="1">
    <citation type="submission" date="2024-06" db="EMBL/GenBank/DDBJ databases">
        <authorList>
            <person name="Li F."/>
        </authorList>
    </citation>
    <scope>NUCLEOTIDE SEQUENCE [LARGE SCALE GENOMIC DNA]</scope>
    <source>
        <strain evidence="1 2">GXAS 311</strain>
    </source>
</reference>